<reference evidence="1" key="2">
    <citation type="submission" date="2023-05" db="EMBL/GenBank/DDBJ databases">
        <authorList>
            <person name="Fouks B."/>
        </authorList>
    </citation>
    <scope>NUCLEOTIDE SEQUENCE</scope>
    <source>
        <strain evidence="1">Stay&amp;Tobe</strain>
        <tissue evidence="1">Testes</tissue>
    </source>
</reference>
<name>A0AAD8A0J8_DIPPU</name>
<dbReference type="EMBL" id="JASPKZ010004431">
    <property type="protein sequence ID" value="KAJ9590299.1"/>
    <property type="molecule type" value="Genomic_DNA"/>
</dbReference>
<dbReference type="Proteomes" id="UP001233999">
    <property type="component" value="Unassembled WGS sequence"/>
</dbReference>
<gene>
    <name evidence="1" type="ORF">L9F63_027862</name>
</gene>
<evidence type="ECO:0000313" key="2">
    <source>
        <dbReference type="Proteomes" id="UP001233999"/>
    </source>
</evidence>
<accession>A0AAD8A0J8</accession>
<organism evidence="1 2">
    <name type="scientific">Diploptera punctata</name>
    <name type="common">Pacific beetle cockroach</name>
    <dbReference type="NCBI Taxonomy" id="6984"/>
    <lineage>
        <taxon>Eukaryota</taxon>
        <taxon>Metazoa</taxon>
        <taxon>Ecdysozoa</taxon>
        <taxon>Arthropoda</taxon>
        <taxon>Hexapoda</taxon>
        <taxon>Insecta</taxon>
        <taxon>Pterygota</taxon>
        <taxon>Neoptera</taxon>
        <taxon>Polyneoptera</taxon>
        <taxon>Dictyoptera</taxon>
        <taxon>Blattodea</taxon>
        <taxon>Blaberoidea</taxon>
        <taxon>Blaberidae</taxon>
        <taxon>Diplopterinae</taxon>
        <taxon>Diploptera</taxon>
    </lineage>
</organism>
<comment type="caution">
    <text evidence="1">The sequence shown here is derived from an EMBL/GenBank/DDBJ whole genome shotgun (WGS) entry which is preliminary data.</text>
</comment>
<evidence type="ECO:0000313" key="1">
    <source>
        <dbReference type="EMBL" id="KAJ9590299.1"/>
    </source>
</evidence>
<keyword evidence="2" id="KW-1185">Reference proteome</keyword>
<feature type="non-terminal residue" evidence="1">
    <location>
        <position position="53"/>
    </location>
</feature>
<proteinExistence type="predicted"/>
<feature type="non-terminal residue" evidence="1">
    <location>
        <position position="1"/>
    </location>
</feature>
<reference evidence="1" key="1">
    <citation type="journal article" date="2023" name="IScience">
        <title>Live-bearing cockroach genome reveals convergent evolutionary mechanisms linked to viviparity in insects and beyond.</title>
        <authorList>
            <person name="Fouks B."/>
            <person name="Harrison M.C."/>
            <person name="Mikhailova A.A."/>
            <person name="Marchal E."/>
            <person name="English S."/>
            <person name="Carruthers M."/>
            <person name="Jennings E.C."/>
            <person name="Chiamaka E.L."/>
            <person name="Frigard R.A."/>
            <person name="Pippel M."/>
            <person name="Attardo G.M."/>
            <person name="Benoit J.B."/>
            <person name="Bornberg-Bauer E."/>
            <person name="Tobe S.S."/>
        </authorList>
    </citation>
    <scope>NUCLEOTIDE SEQUENCE</scope>
    <source>
        <strain evidence="1">Stay&amp;Tobe</strain>
    </source>
</reference>
<sequence length="53" mass="6139">HLIHMVMEIACPLGGWEATYLPITERCCCIHFILHYLQKLCEILQDKSKVSLP</sequence>
<dbReference type="AlphaFoldDB" id="A0AAD8A0J8"/>
<protein>
    <submittedName>
        <fullName evidence="1">Uncharacterized protein</fullName>
    </submittedName>
</protein>